<accession>T0YCE2</accession>
<dbReference type="EMBL" id="AUZZ01010146">
    <property type="protein sequence ID" value="EQD30788.1"/>
    <property type="molecule type" value="Genomic_DNA"/>
</dbReference>
<dbReference type="Gene3D" id="3.30.2380.10">
    <property type="entry name" value="CGI121/TPRKB"/>
    <property type="match status" value="1"/>
</dbReference>
<name>T0YCE2_9ZZZZ</name>
<dbReference type="NCBIfam" id="NF011465">
    <property type="entry name" value="PRK14886.1-1"/>
    <property type="match status" value="1"/>
</dbReference>
<dbReference type="SUPFAM" id="SSF143870">
    <property type="entry name" value="PF0523-like"/>
    <property type="match status" value="1"/>
</dbReference>
<dbReference type="Pfam" id="PF08617">
    <property type="entry name" value="CGI-121"/>
    <property type="match status" value="1"/>
</dbReference>
<sequence length="162" mass="18227">MIESGLHKRLQVLHGNSSLGQAELVDRVVGMNSEKKFVQVLDFDRVINRLHLEAAYASALEAFSEGTNISKKLYIEFLLFAGMTRQISAATSIFKVRDTKNFVVVFDGASLLNRIKEFASVSELEVSRNHEDAAAKSFNIDSDRKHLNERILQKMAVSRLVE</sequence>
<dbReference type="InterPro" id="IPR036504">
    <property type="entry name" value="CGI121/TPRKB_sf"/>
</dbReference>
<dbReference type="AlphaFoldDB" id="T0YCE2"/>
<reference evidence="2" key="1">
    <citation type="submission" date="2013-08" db="EMBL/GenBank/DDBJ databases">
        <authorList>
            <person name="Mendez C."/>
            <person name="Richter M."/>
            <person name="Ferrer M."/>
            <person name="Sanchez J."/>
        </authorList>
    </citation>
    <scope>NUCLEOTIDE SEQUENCE</scope>
</reference>
<proteinExistence type="inferred from homology"/>
<comment type="caution">
    <text evidence="2">The sequence shown here is derived from an EMBL/GenBank/DDBJ whole genome shotgun (WGS) entry which is preliminary data.</text>
</comment>
<dbReference type="InterPro" id="IPR013926">
    <property type="entry name" value="CGI121/TPRKB"/>
</dbReference>
<organism evidence="2">
    <name type="scientific">mine drainage metagenome</name>
    <dbReference type="NCBI Taxonomy" id="410659"/>
    <lineage>
        <taxon>unclassified sequences</taxon>
        <taxon>metagenomes</taxon>
        <taxon>ecological metagenomes</taxon>
    </lineage>
</organism>
<evidence type="ECO:0000313" key="2">
    <source>
        <dbReference type="EMBL" id="EQD30788.1"/>
    </source>
</evidence>
<protein>
    <submittedName>
        <fullName evidence="2">Protein containing DUF509</fullName>
    </submittedName>
</protein>
<evidence type="ECO:0000256" key="1">
    <source>
        <dbReference type="ARBA" id="ARBA00005546"/>
    </source>
</evidence>
<comment type="similarity">
    <text evidence="1">Belongs to the CGI121/TPRKB family.</text>
</comment>
<gene>
    <name evidence="2" type="ORF">B2A_13994</name>
</gene>
<reference evidence="2" key="2">
    <citation type="journal article" date="2014" name="ISME J.">
        <title>Microbial stratification in low pH oxic and suboxic macroscopic growths along an acid mine drainage.</title>
        <authorList>
            <person name="Mendez-Garcia C."/>
            <person name="Mesa V."/>
            <person name="Sprenger R.R."/>
            <person name="Richter M."/>
            <person name="Diez M.S."/>
            <person name="Solano J."/>
            <person name="Bargiela R."/>
            <person name="Golyshina O.V."/>
            <person name="Manteca A."/>
            <person name="Ramos J.L."/>
            <person name="Gallego J.R."/>
            <person name="Llorente I."/>
            <person name="Martins Dos Santos V.A."/>
            <person name="Jensen O.N."/>
            <person name="Pelaez A.I."/>
            <person name="Sanchez J."/>
            <person name="Ferrer M."/>
        </authorList>
    </citation>
    <scope>NUCLEOTIDE SEQUENCE</scope>
</reference>